<dbReference type="Proteomes" id="UP000000448">
    <property type="component" value="Chromosome"/>
</dbReference>
<evidence type="ECO:0000256" key="1">
    <source>
        <dbReference type="ARBA" id="ARBA00004651"/>
    </source>
</evidence>
<sequence>MDRLSKYLISGFWPIFIMIFLILFLVTSIIIIISIANITANIHITFGELFKMYMLSLPKVLFITLSISFFISAVSLFAKHSETQELIALFSSGVKPYTLLKPFLFLSLLLTIVNLLILFISIPYAKVAFKNFKNQKQQAAKFNFQTSQISQRFGNWNIFTSSKKGKTYENIILYNNKENQLILAKYAELKNKNGYLNFELKKGNVYAFDKSTIINFGKMQINQKIPKSSYSIFRFSEYFKKFKELFAFYLPFALLPLSLIFFIPPISFFHPRIYKNRSLIYAIALIVIYLVLTKITSSLAVNSLICLLFFIVGYVVFKRKTPF</sequence>
<proteinExistence type="predicted"/>
<dbReference type="OrthoDB" id="5372422at2"/>
<keyword evidence="5 6" id="KW-0472">Membrane</keyword>
<reference evidence="7 8" key="1">
    <citation type="journal article" date="2009" name="PLoS Genet.">
        <title>Adaptations to submarine hydrothermal environments exemplified by the genome of Nautilia profundicola.</title>
        <authorList>
            <person name="Campbell B.J."/>
            <person name="Smith J.L."/>
            <person name="Hanson T.E."/>
            <person name="Klotz M.G."/>
            <person name="Stein L.Y."/>
            <person name="Lee C.K."/>
            <person name="Wu D."/>
            <person name="Robinson J.M."/>
            <person name="Khouri H.M."/>
            <person name="Eisen J.A."/>
            <person name="Cary S.C."/>
        </authorList>
    </citation>
    <scope>NUCLEOTIDE SEQUENCE [LARGE SCALE GENOMIC DNA]</scope>
    <source>
        <strain evidence="8">ATCC BAA-1463 / DSM 18972 / AmH</strain>
    </source>
</reference>
<evidence type="ECO:0000256" key="2">
    <source>
        <dbReference type="ARBA" id="ARBA00022475"/>
    </source>
</evidence>
<comment type="subcellular location">
    <subcellularLocation>
        <location evidence="1">Cell membrane</location>
        <topology evidence="1">Multi-pass membrane protein</topology>
    </subcellularLocation>
</comment>
<feature type="transmembrane region" description="Helical" evidence="6">
    <location>
        <begin position="103"/>
        <end position="125"/>
    </location>
</feature>
<evidence type="ECO:0000313" key="7">
    <source>
        <dbReference type="EMBL" id="ACM93380.1"/>
    </source>
</evidence>
<dbReference type="eggNOG" id="COG0795">
    <property type="taxonomic scope" value="Bacteria"/>
</dbReference>
<evidence type="ECO:0000256" key="6">
    <source>
        <dbReference type="SAM" id="Phobius"/>
    </source>
</evidence>
<dbReference type="HOGENOM" id="CLU_070513_0_0_7"/>
<keyword evidence="4 6" id="KW-1133">Transmembrane helix</keyword>
<gene>
    <name evidence="7" type="ordered locus">NAMH_1168</name>
</gene>
<dbReference type="AlphaFoldDB" id="B9LAA6"/>
<dbReference type="GO" id="GO:0043190">
    <property type="term" value="C:ATP-binding cassette (ABC) transporter complex"/>
    <property type="evidence" value="ECO:0007669"/>
    <property type="project" value="TreeGrafter"/>
</dbReference>
<feature type="transmembrane region" description="Helical" evidence="6">
    <location>
        <begin position="246"/>
        <end position="268"/>
    </location>
</feature>
<keyword evidence="2" id="KW-1003">Cell membrane</keyword>
<evidence type="ECO:0000256" key="5">
    <source>
        <dbReference type="ARBA" id="ARBA00023136"/>
    </source>
</evidence>
<dbReference type="RefSeq" id="WP_015902432.1">
    <property type="nucleotide sequence ID" value="NC_012115.1"/>
</dbReference>
<feature type="transmembrane region" description="Helical" evidence="6">
    <location>
        <begin position="12"/>
        <end position="39"/>
    </location>
</feature>
<accession>B9LAA6</accession>
<evidence type="ECO:0000313" key="8">
    <source>
        <dbReference type="Proteomes" id="UP000000448"/>
    </source>
</evidence>
<dbReference type="GO" id="GO:0015920">
    <property type="term" value="P:lipopolysaccharide transport"/>
    <property type="evidence" value="ECO:0007669"/>
    <property type="project" value="TreeGrafter"/>
</dbReference>
<dbReference type="STRING" id="598659.NAMH_1168"/>
<feature type="transmembrane region" description="Helical" evidence="6">
    <location>
        <begin position="274"/>
        <end position="292"/>
    </location>
</feature>
<keyword evidence="8" id="KW-1185">Reference proteome</keyword>
<evidence type="ECO:0000256" key="3">
    <source>
        <dbReference type="ARBA" id="ARBA00022692"/>
    </source>
</evidence>
<dbReference type="Pfam" id="PF03739">
    <property type="entry name" value="LptF_LptG"/>
    <property type="match status" value="1"/>
</dbReference>
<feature type="transmembrane region" description="Helical" evidence="6">
    <location>
        <begin position="60"/>
        <end position="78"/>
    </location>
</feature>
<evidence type="ECO:0000256" key="4">
    <source>
        <dbReference type="ARBA" id="ARBA00022989"/>
    </source>
</evidence>
<protein>
    <submittedName>
        <fullName evidence="7">Permease YjgP/YjgQ</fullName>
    </submittedName>
</protein>
<organism evidence="7 8">
    <name type="scientific">Nautilia profundicola (strain ATCC BAA-1463 / DSM 18972 / AmH)</name>
    <dbReference type="NCBI Taxonomy" id="598659"/>
    <lineage>
        <taxon>Bacteria</taxon>
        <taxon>Pseudomonadati</taxon>
        <taxon>Campylobacterota</taxon>
        <taxon>Epsilonproteobacteria</taxon>
        <taxon>Nautiliales</taxon>
        <taxon>Nautiliaceae</taxon>
        <taxon>Nautilia</taxon>
    </lineage>
</organism>
<feature type="transmembrane region" description="Helical" evidence="6">
    <location>
        <begin position="299"/>
        <end position="317"/>
    </location>
</feature>
<keyword evidence="3 6" id="KW-0812">Transmembrane</keyword>
<dbReference type="KEGG" id="nam:NAMH_1168"/>
<name>B9LAA6_NAUPA</name>
<dbReference type="PANTHER" id="PTHR33529">
    <property type="entry name" value="SLR0882 PROTEIN-RELATED"/>
    <property type="match status" value="1"/>
</dbReference>
<dbReference type="InterPro" id="IPR005495">
    <property type="entry name" value="LptG/LptF_permease"/>
</dbReference>
<dbReference type="EMBL" id="CP001279">
    <property type="protein sequence ID" value="ACM93380.1"/>
    <property type="molecule type" value="Genomic_DNA"/>
</dbReference>
<dbReference type="PANTHER" id="PTHR33529:SF7">
    <property type="entry name" value="LIPOPOLYSACCHARIDE EXPORT SYSTEM PERMEASE PROTEIN LPTF"/>
    <property type="match status" value="1"/>
</dbReference>